<dbReference type="SMART" id="SM00530">
    <property type="entry name" value="HTH_XRE"/>
    <property type="match status" value="2"/>
</dbReference>
<dbReference type="GO" id="GO:0003677">
    <property type="term" value="F:DNA binding"/>
    <property type="evidence" value="ECO:0007669"/>
    <property type="project" value="InterPro"/>
</dbReference>
<dbReference type="Gene3D" id="1.10.260.40">
    <property type="entry name" value="lambda repressor-like DNA-binding domains"/>
    <property type="match status" value="2"/>
</dbReference>
<dbReference type="InterPro" id="IPR008593">
    <property type="entry name" value="Dam_MeTrfase"/>
</dbReference>
<protein>
    <submittedName>
        <fullName evidence="2">Helix-turn-helix domain-containing protein</fullName>
    </submittedName>
</protein>
<dbReference type="GO" id="GO:0009307">
    <property type="term" value="P:DNA restriction-modification system"/>
    <property type="evidence" value="ECO:0007669"/>
    <property type="project" value="InterPro"/>
</dbReference>
<dbReference type="InterPro" id="IPR001387">
    <property type="entry name" value="Cro/C1-type_HTH"/>
</dbReference>
<dbReference type="CDD" id="cd00093">
    <property type="entry name" value="HTH_XRE"/>
    <property type="match status" value="2"/>
</dbReference>
<dbReference type="InterPro" id="IPR010982">
    <property type="entry name" value="Lambda_DNA-bd_dom_sf"/>
</dbReference>
<reference evidence="2" key="1">
    <citation type="submission" date="2022-09" db="EMBL/GenBank/DDBJ databases">
        <title>Intensive care unit water sources are persistently colonized with multi-drug resistant bacteria and are the site of extensive horizontal gene transfer of antibiotic resistance genes.</title>
        <authorList>
            <person name="Diorio-Toth L."/>
        </authorList>
    </citation>
    <scope>NUCLEOTIDE SEQUENCE</scope>
    <source>
        <strain evidence="2">GD03659</strain>
    </source>
</reference>
<sequence>MLDEIREARENKGLSRRALAQLIGIPEQSIVRIEAGRGRVENLILIMAAIDYHVAGLSHGHNFPAQLRNRRIALGLSVKDTAAKAGLAWHTVAALEAGQGTISSLLKLIAAIGRNVRRRAPVRSHWSVARTHGRDSRFTPAEFLDHIYYAFGRIGLDVAGHPDAFVQCDRMFLFDERGEDGLALPWMAETVWCNPPFSSQLKWVRKAHDEVQRGNAKTVIMLVPARTESRFFHDVITVEADVALLRGRIKFITPDARREQTPFGIMLVIFGASSDQLDRLKSRIDATWLPRSSKSDEGSGQVLTIGQILAA</sequence>
<dbReference type="RefSeq" id="WP_279731358.1">
    <property type="nucleotide sequence ID" value="NZ_JAOCKX010000088.1"/>
</dbReference>
<dbReference type="SUPFAM" id="SSF47413">
    <property type="entry name" value="lambda repressor-like DNA-binding domains"/>
    <property type="match status" value="2"/>
</dbReference>
<accession>A0AA43BF01</accession>
<proteinExistence type="predicted"/>
<dbReference type="AlphaFoldDB" id="A0AA43BF01"/>
<dbReference type="Pfam" id="PF05869">
    <property type="entry name" value="Dam"/>
    <property type="match status" value="1"/>
</dbReference>
<dbReference type="PROSITE" id="PS50943">
    <property type="entry name" value="HTH_CROC1"/>
    <property type="match status" value="1"/>
</dbReference>
<dbReference type="Proteomes" id="UP001162318">
    <property type="component" value="Unassembled WGS sequence"/>
</dbReference>
<evidence type="ECO:0000313" key="3">
    <source>
        <dbReference type="Proteomes" id="UP001162318"/>
    </source>
</evidence>
<evidence type="ECO:0000313" key="2">
    <source>
        <dbReference type="EMBL" id="MDH2135119.1"/>
    </source>
</evidence>
<gene>
    <name evidence="2" type="ORF">N5J77_28740</name>
</gene>
<feature type="domain" description="HTH cro/C1-type" evidence="1">
    <location>
        <begin position="5"/>
        <end position="57"/>
    </location>
</feature>
<organism evidence="2 3">
    <name type="scientific">Sphingobium yanoikuyae</name>
    <name type="common">Sphingomonas yanoikuyae</name>
    <dbReference type="NCBI Taxonomy" id="13690"/>
    <lineage>
        <taxon>Bacteria</taxon>
        <taxon>Pseudomonadati</taxon>
        <taxon>Pseudomonadota</taxon>
        <taxon>Alphaproteobacteria</taxon>
        <taxon>Sphingomonadales</taxon>
        <taxon>Sphingomonadaceae</taxon>
        <taxon>Sphingobium</taxon>
    </lineage>
</organism>
<evidence type="ECO:0000259" key="1">
    <source>
        <dbReference type="PROSITE" id="PS50943"/>
    </source>
</evidence>
<dbReference type="EMBL" id="JAOCKX010000088">
    <property type="protein sequence ID" value="MDH2135119.1"/>
    <property type="molecule type" value="Genomic_DNA"/>
</dbReference>
<name>A0AA43BF01_SPHYA</name>
<dbReference type="Pfam" id="PF01381">
    <property type="entry name" value="HTH_3"/>
    <property type="match status" value="1"/>
</dbReference>
<dbReference type="GO" id="GO:0009007">
    <property type="term" value="F:site-specific DNA-methyltransferase (adenine-specific) activity"/>
    <property type="evidence" value="ECO:0007669"/>
    <property type="project" value="InterPro"/>
</dbReference>
<comment type="caution">
    <text evidence="2">The sequence shown here is derived from an EMBL/GenBank/DDBJ whole genome shotgun (WGS) entry which is preliminary data.</text>
</comment>